<evidence type="ECO:0000256" key="4">
    <source>
        <dbReference type="ARBA" id="ARBA00022833"/>
    </source>
</evidence>
<dbReference type="GO" id="GO:0008270">
    <property type="term" value="F:zinc ion binding"/>
    <property type="evidence" value="ECO:0007669"/>
    <property type="project" value="UniProtKB-UniRule"/>
</dbReference>
<dbReference type="GO" id="GO:0005634">
    <property type="term" value="C:nucleus"/>
    <property type="evidence" value="ECO:0007669"/>
    <property type="project" value="UniProtKB-SubCell"/>
</dbReference>
<name>A0AAF1B067_DAUCS</name>
<comment type="subcellular location">
    <subcellularLocation>
        <location evidence="6">Nucleus</location>
    </subcellularLocation>
</comment>
<evidence type="ECO:0000256" key="1">
    <source>
        <dbReference type="ARBA" id="ARBA00005889"/>
    </source>
</evidence>
<dbReference type="PROSITE" id="PS50966">
    <property type="entry name" value="ZF_SWIM"/>
    <property type="match status" value="1"/>
</dbReference>
<accession>A0AAF1B067</accession>
<dbReference type="Pfam" id="PF04434">
    <property type="entry name" value="SWIM"/>
    <property type="match status" value="1"/>
</dbReference>
<protein>
    <recommendedName>
        <fullName evidence="6">Protein FAR1-RELATED SEQUENCE</fullName>
    </recommendedName>
</protein>
<dbReference type="PANTHER" id="PTHR31669">
    <property type="entry name" value="PROTEIN FAR1-RELATED SEQUENCE 10-RELATED"/>
    <property type="match status" value="1"/>
</dbReference>
<organism evidence="8 9">
    <name type="scientific">Daucus carota subsp. sativus</name>
    <name type="common">Carrot</name>
    <dbReference type="NCBI Taxonomy" id="79200"/>
    <lineage>
        <taxon>Eukaryota</taxon>
        <taxon>Viridiplantae</taxon>
        <taxon>Streptophyta</taxon>
        <taxon>Embryophyta</taxon>
        <taxon>Tracheophyta</taxon>
        <taxon>Spermatophyta</taxon>
        <taxon>Magnoliopsida</taxon>
        <taxon>eudicotyledons</taxon>
        <taxon>Gunneridae</taxon>
        <taxon>Pentapetalae</taxon>
        <taxon>asterids</taxon>
        <taxon>campanulids</taxon>
        <taxon>Apiales</taxon>
        <taxon>Apiaceae</taxon>
        <taxon>Apioideae</taxon>
        <taxon>Scandiceae</taxon>
        <taxon>Daucinae</taxon>
        <taxon>Daucus</taxon>
        <taxon>Daucus sect. Daucus</taxon>
    </lineage>
</organism>
<evidence type="ECO:0000256" key="2">
    <source>
        <dbReference type="ARBA" id="ARBA00022723"/>
    </source>
</evidence>
<dbReference type="SMART" id="SM00575">
    <property type="entry name" value="ZnF_PMZ"/>
    <property type="match status" value="1"/>
</dbReference>
<evidence type="ECO:0000256" key="3">
    <source>
        <dbReference type="ARBA" id="ARBA00022771"/>
    </source>
</evidence>
<dbReference type="Pfam" id="PF26175">
    <property type="entry name" value="HTH_FAR1"/>
    <property type="match status" value="1"/>
</dbReference>
<keyword evidence="3 5" id="KW-0863">Zinc-finger</keyword>
<comment type="similarity">
    <text evidence="1 6">Belongs to the FHY3/FAR1 family.</text>
</comment>
<evidence type="ECO:0000313" key="8">
    <source>
        <dbReference type="EMBL" id="WOG98865.1"/>
    </source>
</evidence>
<dbReference type="EMBL" id="CP093346">
    <property type="protein sequence ID" value="WOG98865.1"/>
    <property type="molecule type" value="Genomic_DNA"/>
</dbReference>
<dbReference type="InterPro" id="IPR058778">
    <property type="entry name" value="HTH_FAR1-11-like"/>
</dbReference>
<dbReference type="Pfam" id="PF03101">
    <property type="entry name" value="FAR1"/>
    <property type="match status" value="1"/>
</dbReference>
<evidence type="ECO:0000256" key="6">
    <source>
        <dbReference type="RuleBase" id="RU367018"/>
    </source>
</evidence>
<gene>
    <name evidence="8" type="ORF">DCAR_0418211</name>
</gene>
<dbReference type="InterPro" id="IPR007527">
    <property type="entry name" value="Znf_SWIM"/>
</dbReference>
<dbReference type="Proteomes" id="UP000077755">
    <property type="component" value="Chromosome 4"/>
</dbReference>
<dbReference type="GO" id="GO:0006355">
    <property type="term" value="P:regulation of DNA-templated transcription"/>
    <property type="evidence" value="ECO:0007669"/>
    <property type="project" value="UniProtKB-UniRule"/>
</dbReference>
<evidence type="ECO:0000256" key="5">
    <source>
        <dbReference type="PROSITE-ProRule" id="PRU00325"/>
    </source>
</evidence>
<reference evidence="8" key="1">
    <citation type="journal article" date="2016" name="Nat. Genet.">
        <title>A high-quality carrot genome assembly provides new insights into carotenoid accumulation and asterid genome evolution.</title>
        <authorList>
            <person name="Iorizzo M."/>
            <person name="Ellison S."/>
            <person name="Senalik D."/>
            <person name="Zeng P."/>
            <person name="Satapoomin P."/>
            <person name="Huang J."/>
            <person name="Bowman M."/>
            <person name="Iovene M."/>
            <person name="Sanseverino W."/>
            <person name="Cavagnaro P."/>
            <person name="Yildiz M."/>
            <person name="Macko-Podgorni A."/>
            <person name="Moranska E."/>
            <person name="Grzebelus E."/>
            <person name="Grzebelus D."/>
            <person name="Ashrafi H."/>
            <person name="Zheng Z."/>
            <person name="Cheng S."/>
            <person name="Spooner D."/>
            <person name="Van Deynze A."/>
            <person name="Simon P."/>
        </authorList>
    </citation>
    <scope>NUCLEOTIDE SEQUENCE</scope>
    <source>
        <tissue evidence="8">Leaf</tissue>
    </source>
</reference>
<dbReference type="InterPro" id="IPR018289">
    <property type="entry name" value="MULE_transposase_dom"/>
</dbReference>
<keyword evidence="6" id="KW-0539">Nucleus</keyword>
<evidence type="ECO:0000313" key="9">
    <source>
        <dbReference type="Proteomes" id="UP000077755"/>
    </source>
</evidence>
<dbReference type="AlphaFoldDB" id="A0AAF1B067"/>
<sequence>MTSKPLSNVWIRRQQCPCGDWKCYIKNEGDDHGENGAKSDKNEKGLVVQSPDVVYMPYVGQVFITDDEAFEYYSGFARKNGFSIRKARSTESQNLGVYRRDYVCYRSGFNQPRKKANVEHPRDRKSVRCGCDAKLYLTKEVVDGVTQWYVSQFSNIHNHELLEDDQVRLLPAYRKIQEADQERILLLSKAGFPVNRIVKVLELEKGVQPGQLPFIEKDVRNFVRTCKKTVEENDVLLAEKRENDMFEFIDACKATSLKDEGFVYNFSTDENGKVENIAWAYGQSIRAFSVFGDVVTFDTTYHSITYNLLLGVWFGIDNNGKPVIFGCVLLQDETSRSFSWAIEVFVQFMQGIRPQTIVTDIDLGLKDAISSELPSSKHVMCVWHIMCKLSSWFSVPLSVQYAEFKSEFDMLCHLENIEDFEQQWNNVVAHYGLCSDKHIALLFSYRAFWSYPYIRGHFLGRMLTAEYYKLVDTFLKSILSKQSCLQIFFEQIGIAANIVNQNKGKILCMPTKTCLPIEEHARGLLTPYSFSFLQHEIVLSMQYAITEMANGTYLVRHYKKLEGECLLICNSEDDLVNCSCKEFEHSGSLCRHVLRLLIVKNCFQIPDRYFPIRWRLESALVPLDDQVTQGISNENSQAFQSLTEALFSESLISKDRFSYVHKELTQLLDHVRDMPIPDEVPLNLAPNNAADY</sequence>
<proteinExistence type="inferred from homology"/>
<feature type="domain" description="SWIM-type" evidence="7">
    <location>
        <begin position="566"/>
        <end position="601"/>
    </location>
</feature>
<reference evidence="8" key="2">
    <citation type="submission" date="2022-03" db="EMBL/GenBank/DDBJ databases">
        <title>Draft title - Genomic analysis of global carrot germplasm unveils the trajectory of domestication and the origin of high carotenoid orange carrot.</title>
        <authorList>
            <person name="Iorizzo M."/>
            <person name="Ellison S."/>
            <person name="Senalik D."/>
            <person name="Macko-Podgorni A."/>
            <person name="Grzebelus D."/>
            <person name="Bostan H."/>
            <person name="Rolling W."/>
            <person name="Curaba J."/>
            <person name="Simon P."/>
        </authorList>
    </citation>
    <scope>NUCLEOTIDE SEQUENCE</scope>
    <source>
        <tissue evidence="8">Leaf</tissue>
    </source>
</reference>
<dbReference type="KEGG" id="dcr:108219506"/>
<keyword evidence="4 6" id="KW-0862">Zinc</keyword>
<keyword evidence="2 6" id="KW-0479">Metal-binding</keyword>
<dbReference type="Pfam" id="PF10551">
    <property type="entry name" value="MULE"/>
    <property type="match status" value="1"/>
</dbReference>
<dbReference type="InterPro" id="IPR031052">
    <property type="entry name" value="FHY3/FAR1"/>
</dbReference>
<dbReference type="PANTHER" id="PTHR31669:SF174">
    <property type="entry name" value="PROTEIN FAR1-RELATED SEQUENCE 10-RELATED"/>
    <property type="match status" value="1"/>
</dbReference>
<comment type="function">
    <text evidence="6">Putative transcription activator involved in regulating light control of development.</text>
</comment>
<dbReference type="InterPro" id="IPR006564">
    <property type="entry name" value="Znf_PMZ"/>
</dbReference>
<keyword evidence="9" id="KW-1185">Reference proteome</keyword>
<dbReference type="InterPro" id="IPR004330">
    <property type="entry name" value="FAR1_DNA_bnd_dom"/>
</dbReference>
<evidence type="ECO:0000259" key="7">
    <source>
        <dbReference type="PROSITE" id="PS50966"/>
    </source>
</evidence>